<organism evidence="1 2">
    <name type="scientific">Bacteroides faecalis</name>
    <dbReference type="NCBI Taxonomy" id="2447885"/>
    <lineage>
        <taxon>Bacteria</taxon>
        <taxon>Pseudomonadati</taxon>
        <taxon>Bacteroidota</taxon>
        <taxon>Bacteroidia</taxon>
        <taxon>Bacteroidales</taxon>
        <taxon>Bacteroidaceae</taxon>
        <taxon>Bacteroides</taxon>
    </lineage>
</organism>
<comment type="caution">
    <text evidence="1">The sequence shown here is derived from an EMBL/GenBank/DDBJ whole genome shotgun (WGS) entry which is preliminary data.</text>
</comment>
<protein>
    <recommendedName>
        <fullName evidence="3">DUF234 domain-containing protein</fullName>
    </recommendedName>
</protein>
<gene>
    <name evidence="1" type="ORF">KGMB02408_11190</name>
</gene>
<evidence type="ECO:0008006" key="3">
    <source>
        <dbReference type="Google" id="ProtNLM"/>
    </source>
</evidence>
<dbReference type="InterPro" id="IPR012547">
    <property type="entry name" value="PDDEXK_9"/>
</dbReference>
<dbReference type="AlphaFoldDB" id="A0A401LRQ1"/>
<accession>A0A401LRQ1</accession>
<evidence type="ECO:0000313" key="2">
    <source>
        <dbReference type="Proteomes" id="UP000288079"/>
    </source>
</evidence>
<reference evidence="1 2" key="1">
    <citation type="submission" date="2018-10" db="EMBL/GenBank/DDBJ databases">
        <title>Draft Genome Sequence of Bacteroides sp. KCTC 15687.</title>
        <authorList>
            <person name="Yu S.Y."/>
            <person name="Kim J.S."/>
            <person name="Oh B.S."/>
            <person name="Park S.H."/>
            <person name="Kang S.W."/>
            <person name="Park J.E."/>
            <person name="Choi S.H."/>
            <person name="Han K.I."/>
            <person name="Lee K.C."/>
            <person name="Eom M.K."/>
            <person name="Suh M.K."/>
            <person name="Lee D.H."/>
            <person name="Yoon H."/>
            <person name="Kim B."/>
            <person name="Yang S.J."/>
            <person name="Lee J.S."/>
            <person name="Lee J.H."/>
        </authorList>
    </citation>
    <scope>NUCLEOTIDE SEQUENCE [LARGE SCALE GENOMIC DNA]</scope>
    <source>
        <strain evidence="1 2">KCTC 15687</strain>
    </source>
</reference>
<proteinExistence type="predicted"/>
<dbReference type="Proteomes" id="UP000288079">
    <property type="component" value="Unassembled WGS sequence"/>
</dbReference>
<dbReference type="PANTHER" id="PTHR34825:SF1">
    <property type="entry name" value="AAA-ATPASE-LIKE DOMAIN-CONTAINING PROTEIN"/>
    <property type="match status" value="1"/>
</dbReference>
<name>A0A401LRQ1_9BACE</name>
<dbReference type="EMBL" id="BHWB01000003">
    <property type="protein sequence ID" value="GCB34174.1"/>
    <property type="molecule type" value="Genomic_DNA"/>
</dbReference>
<dbReference type="PANTHER" id="PTHR34825">
    <property type="entry name" value="CONSERVED PROTEIN, WITH A WEAK D-GALACTARATE DEHYDRATASE/ALTRONATE HYDROLASE DOMAIN"/>
    <property type="match status" value="1"/>
</dbReference>
<sequence>MYYQNVLFIVFKLIGFYVKAEYHTSQGQIDLVLQTERFIYIMEFKMKGTAEEALKQINEKYHAQAFSADERKLIKIGVNFGNETRNIEKWTGRIKREIKFIPKQSKNPKRFIKFAEIFL</sequence>
<dbReference type="Pfam" id="PF08011">
    <property type="entry name" value="PDDEXK_9"/>
    <property type="match status" value="1"/>
</dbReference>
<evidence type="ECO:0000313" key="1">
    <source>
        <dbReference type="EMBL" id="GCB34174.1"/>
    </source>
</evidence>
<keyword evidence="2" id="KW-1185">Reference proteome</keyword>